<dbReference type="AlphaFoldDB" id="A0A8J2FP50"/>
<dbReference type="EMBL" id="CAJNOB010000029">
    <property type="protein sequence ID" value="CAF0700309.1"/>
    <property type="molecule type" value="Genomic_DNA"/>
</dbReference>
<keyword evidence="2" id="KW-1185">Reference proteome</keyword>
<sequence length="157" mass="16539">MAVNLTRLITKRLARWPVAWHTGGPVVGWPSTLSNANFSLSVTDLPGTTNYGAQYVQVAGTRQASAQSQDIIIPPGIFVLVLNPVVNAITGDDVILSWAVYGDGQFSGTQGTPAVSLVTIKEITVFSDGVNTKLTVNMAATPGSNPTYPLFAIPILV</sequence>
<accession>A0A8J2FP50</accession>
<dbReference type="Proteomes" id="UP000663859">
    <property type="component" value="Unassembled WGS sequence"/>
</dbReference>
<organism evidence="1 2">
    <name type="scientific">Candidatus Methylacidithermus pantelleriae</name>
    <dbReference type="NCBI Taxonomy" id="2744239"/>
    <lineage>
        <taxon>Bacteria</taxon>
        <taxon>Pseudomonadati</taxon>
        <taxon>Verrucomicrobiota</taxon>
        <taxon>Methylacidiphilae</taxon>
        <taxon>Methylacidiphilales</taxon>
        <taxon>Methylacidiphilaceae</taxon>
        <taxon>Candidatus Methylacidithermus</taxon>
    </lineage>
</organism>
<proteinExistence type="predicted"/>
<dbReference type="RefSeq" id="WP_174583405.1">
    <property type="nucleotide sequence ID" value="NZ_CAJNOB010000029.1"/>
</dbReference>
<protein>
    <submittedName>
        <fullName evidence="1">Uncharacterized protein</fullName>
    </submittedName>
</protein>
<reference evidence="1" key="1">
    <citation type="submission" date="2021-02" db="EMBL/GenBank/DDBJ databases">
        <authorList>
            <person name="Cremers G."/>
            <person name="Picone N."/>
        </authorList>
    </citation>
    <scope>NUCLEOTIDE SEQUENCE</scope>
    <source>
        <strain evidence="1">PQ17</strain>
    </source>
</reference>
<evidence type="ECO:0000313" key="2">
    <source>
        <dbReference type="Proteomes" id="UP000663859"/>
    </source>
</evidence>
<evidence type="ECO:0000313" key="1">
    <source>
        <dbReference type="EMBL" id="CAF0700309.1"/>
    </source>
</evidence>
<comment type="caution">
    <text evidence="1">The sequence shown here is derived from an EMBL/GenBank/DDBJ whole genome shotgun (WGS) entry which is preliminary data.</text>
</comment>
<gene>
    <name evidence="1" type="ORF">MPNT_350007</name>
</gene>
<name>A0A8J2FP50_9BACT</name>